<dbReference type="InterPro" id="IPR001296">
    <property type="entry name" value="Glyco_trans_1"/>
</dbReference>
<dbReference type="GO" id="GO:0009103">
    <property type="term" value="P:lipopolysaccharide biosynthetic process"/>
    <property type="evidence" value="ECO:0007669"/>
    <property type="project" value="TreeGrafter"/>
</dbReference>
<proteinExistence type="predicted"/>
<evidence type="ECO:0000256" key="1">
    <source>
        <dbReference type="ARBA" id="ARBA00022679"/>
    </source>
</evidence>
<dbReference type="InterPro" id="IPR028098">
    <property type="entry name" value="Glyco_trans_4-like_N"/>
</dbReference>
<gene>
    <name evidence="4" type="ORF">DW190_21685</name>
</gene>
<feature type="domain" description="Glycosyl transferase family 1" evidence="2">
    <location>
        <begin position="197"/>
        <end position="347"/>
    </location>
</feature>
<protein>
    <submittedName>
        <fullName evidence="4">Glycosyltransferase</fullName>
    </submittedName>
</protein>
<keyword evidence="1 4" id="KW-0808">Transferase</keyword>
<accession>A0A414YDQ9</accession>
<dbReference type="Gene3D" id="3.40.50.2000">
    <property type="entry name" value="Glycogen Phosphorylase B"/>
    <property type="match status" value="2"/>
</dbReference>
<dbReference type="Pfam" id="PF00534">
    <property type="entry name" value="Glycos_transf_1"/>
    <property type="match status" value="1"/>
</dbReference>
<sequence length="371" mass="43184">MIHYCFLTGVYPRTDGLMTTRQGCSLVKAGYKVTYIVCDDQPDEITSDGIEIKSTRFKPKGRIDRFLNTKKVVLQLALEQDADVYQISDPEMIGIVDDFKKRGKKVVFNLREFYPDLIASKKYIPAIARIPLAKYYNHFLKKYLPRYDAVFTVTDWIVDECVRRYKLFNIHLLTNFPLVNEGFSLSESEYLARENRVCYEGTIYSISRQEKVFEALSQLPDVKYLLIGKIEDKYQWIKDQPYWSSVEFHDGFSIEDLPSIFGRSTISNVFRDFEGRDGSLGVMKIFESMEAALPVLFADVPLYRKINGKYHCGICVDPNNVQSIKEAVEYLVEHKQEAYEMGQRGREAVIKEFCWEQQAKKYIDVIENINH</sequence>
<dbReference type="SUPFAM" id="SSF53756">
    <property type="entry name" value="UDP-Glycosyltransferase/glycogen phosphorylase"/>
    <property type="match status" value="1"/>
</dbReference>
<dbReference type="AlphaFoldDB" id="A0A414YDQ9"/>
<evidence type="ECO:0000313" key="5">
    <source>
        <dbReference type="Proteomes" id="UP000283512"/>
    </source>
</evidence>
<evidence type="ECO:0000259" key="3">
    <source>
        <dbReference type="Pfam" id="PF13439"/>
    </source>
</evidence>
<dbReference type="Proteomes" id="UP000283512">
    <property type="component" value="Unassembled WGS sequence"/>
</dbReference>
<dbReference type="PANTHER" id="PTHR46401">
    <property type="entry name" value="GLYCOSYLTRANSFERASE WBBK-RELATED"/>
    <property type="match status" value="1"/>
</dbReference>
<dbReference type="RefSeq" id="WP_122295927.1">
    <property type="nucleotide sequence ID" value="NZ_JADNMZ010000002.1"/>
</dbReference>
<reference evidence="4 5" key="1">
    <citation type="submission" date="2018-08" db="EMBL/GenBank/DDBJ databases">
        <title>A genome reference for cultivated species of the human gut microbiota.</title>
        <authorList>
            <person name="Zou Y."/>
            <person name="Xue W."/>
            <person name="Luo G."/>
        </authorList>
    </citation>
    <scope>NUCLEOTIDE SEQUENCE [LARGE SCALE GENOMIC DNA]</scope>
    <source>
        <strain evidence="4 5">AM16-49B</strain>
    </source>
</reference>
<dbReference type="PANTHER" id="PTHR46401:SF2">
    <property type="entry name" value="GLYCOSYLTRANSFERASE WBBK-RELATED"/>
    <property type="match status" value="1"/>
</dbReference>
<evidence type="ECO:0000259" key="2">
    <source>
        <dbReference type="Pfam" id="PF00534"/>
    </source>
</evidence>
<organism evidence="4 5">
    <name type="scientific">Bacteroides caccae</name>
    <dbReference type="NCBI Taxonomy" id="47678"/>
    <lineage>
        <taxon>Bacteria</taxon>
        <taxon>Pseudomonadati</taxon>
        <taxon>Bacteroidota</taxon>
        <taxon>Bacteroidia</taxon>
        <taxon>Bacteroidales</taxon>
        <taxon>Bacteroidaceae</taxon>
        <taxon>Bacteroides</taxon>
    </lineage>
</organism>
<feature type="domain" description="Glycosyltransferase subfamily 4-like N-terminal" evidence="3">
    <location>
        <begin position="26"/>
        <end position="171"/>
    </location>
</feature>
<dbReference type="GO" id="GO:0016757">
    <property type="term" value="F:glycosyltransferase activity"/>
    <property type="evidence" value="ECO:0007669"/>
    <property type="project" value="InterPro"/>
</dbReference>
<name>A0A414YDQ9_9BACE</name>
<dbReference type="EMBL" id="QRKD01000048">
    <property type="protein sequence ID" value="RHH84262.1"/>
    <property type="molecule type" value="Genomic_DNA"/>
</dbReference>
<evidence type="ECO:0000313" key="4">
    <source>
        <dbReference type="EMBL" id="RHH84262.1"/>
    </source>
</evidence>
<dbReference type="Pfam" id="PF13439">
    <property type="entry name" value="Glyco_transf_4"/>
    <property type="match status" value="1"/>
</dbReference>
<comment type="caution">
    <text evidence="4">The sequence shown here is derived from an EMBL/GenBank/DDBJ whole genome shotgun (WGS) entry which is preliminary data.</text>
</comment>